<dbReference type="Gene3D" id="3.30.160.60">
    <property type="entry name" value="Classic Zinc Finger"/>
    <property type="match status" value="3"/>
</dbReference>
<dbReference type="EMBL" id="JBEDNZ010000031">
    <property type="protein sequence ID" value="KAL0808602.1"/>
    <property type="molecule type" value="Genomic_DNA"/>
</dbReference>
<dbReference type="PANTHER" id="PTHR24376:SF225">
    <property type="entry name" value="C2H2-TYPE DOMAIN-CONTAINING PROTEIN"/>
    <property type="match status" value="1"/>
</dbReference>
<comment type="caution">
    <text evidence="11">The sequence shown here is derived from an EMBL/GenBank/DDBJ whole genome shotgun (WGS) entry which is preliminary data.</text>
</comment>
<evidence type="ECO:0000256" key="1">
    <source>
        <dbReference type="ARBA" id="ARBA00004123"/>
    </source>
</evidence>
<reference evidence="11 12" key="1">
    <citation type="submission" date="2024-06" db="EMBL/GenBank/DDBJ databases">
        <title>A chromosome-level genome assembly of beet webworm, Loxostege sticticalis.</title>
        <authorList>
            <person name="Zhang Y."/>
        </authorList>
    </citation>
    <scope>NUCLEOTIDE SEQUENCE [LARGE SCALE GENOMIC DNA]</scope>
    <source>
        <strain evidence="11">AQ028</strain>
        <tissue evidence="11">Male pupae</tissue>
    </source>
</reference>
<dbReference type="GO" id="GO:0005634">
    <property type="term" value="C:nucleus"/>
    <property type="evidence" value="ECO:0007669"/>
    <property type="project" value="UniProtKB-SubCell"/>
</dbReference>
<dbReference type="SUPFAM" id="SSF57667">
    <property type="entry name" value="beta-beta-alpha zinc fingers"/>
    <property type="match status" value="4"/>
</dbReference>
<feature type="binding site" evidence="8">
    <location>
        <position position="71"/>
    </location>
    <ligand>
        <name>Zn(2+)</name>
        <dbReference type="ChEBI" id="CHEBI:29105"/>
    </ligand>
</feature>
<dbReference type="InterPro" id="IPR036236">
    <property type="entry name" value="Znf_C2H2_sf"/>
</dbReference>
<sequence>MDQEVEDLLENEANKIYGRCRCCLEYSYVKDIWTEYQWEGAHEIYGEMLMETFSIAWDSTPNEKEQICDMCVSRLRDAHMFKREVLASEQLLREEADAESESIKAERLSDLDQYENTTEDVIEDPECKEEIEYEEVQYEEEFVTEEVEYEEVEFLEDEIVTETAPELKVVAASTGESSKQEQLHAYKPKRKRTVGLNVRNYKNYSEDTLRKSIEFALNSDKSISEVAAMFGVPRKTLTARVYNARHPPKPETPEEIEKQLNQERHFNFVLELKKVLSFTNAVPFKIKSGKYFCAYCYTTVDSFEHPAELRVHTANHKEERIKRLDQILRPQFLNEILRVDVELLQCEVCSVPLPTWNDMFVHLNQVHDIQLDQAYTKLIPYRLKGPVVYCALCNEEFQGFLFLDSHMNAHYCNYMCSECGDTFVTENRLKHHVSTHNTGKYPCSHCGKVFSLEKYKKKHEGMVHKEAKMFKCVDCTEAFHTEYERHLHVVEKHKERVRISTCELCGKTYSWKPYYLAHMRKVHSRVKKYVCTYCNKGFTTKHDVTMHEQRHTGNGKHVCVFCHKNYVTISELKKHFKKHVKDIRFVDEKDLEAVMDNVIVLEGSGVGGTSNESEILGT</sequence>
<dbReference type="PROSITE" id="PS50157">
    <property type="entry name" value="ZINC_FINGER_C2H2_2"/>
    <property type="match status" value="4"/>
</dbReference>
<comment type="subcellular location">
    <subcellularLocation>
        <location evidence="1">Nucleus</location>
    </subcellularLocation>
</comment>
<feature type="domain" description="C2H2-type" evidence="9">
    <location>
        <begin position="414"/>
        <end position="441"/>
    </location>
</feature>
<keyword evidence="4 7" id="KW-0863">Zinc-finger</keyword>
<protein>
    <submittedName>
        <fullName evidence="11">Uncharacterized protein</fullName>
    </submittedName>
</protein>
<dbReference type="SUPFAM" id="SSF57716">
    <property type="entry name" value="Glucocorticoid receptor-like (DNA-binding domain)"/>
    <property type="match status" value="1"/>
</dbReference>
<dbReference type="PROSITE" id="PS00028">
    <property type="entry name" value="ZINC_FINGER_C2H2_1"/>
    <property type="match status" value="6"/>
</dbReference>
<feature type="domain" description="C2H2-type" evidence="9">
    <location>
        <begin position="500"/>
        <end position="528"/>
    </location>
</feature>
<feature type="binding site" evidence="8">
    <location>
        <position position="68"/>
    </location>
    <ligand>
        <name>Zn(2+)</name>
        <dbReference type="ChEBI" id="CHEBI:29105"/>
    </ligand>
</feature>
<dbReference type="AlphaFoldDB" id="A0ABD0S4F8"/>
<evidence type="ECO:0000256" key="7">
    <source>
        <dbReference type="PROSITE-ProRule" id="PRU00042"/>
    </source>
</evidence>
<dbReference type="Pfam" id="PF00096">
    <property type="entry name" value="zf-C2H2"/>
    <property type="match status" value="1"/>
</dbReference>
<dbReference type="PROSITE" id="PS51915">
    <property type="entry name" value="ZAD"/>
    <property type="match status" value="1"/>
</dbReference>
<evidence type="ECO:0000313" key="12">
    <source>
        <dbReference type="Proteomes" id="UP001549921"/>
    </source>
</evidence>
<evidence type="ECO:0000256" key="8">
    <source>
        <dbReference type="PROSITE-ProRule" id="PRU01263"/>
    </source>
</evidence>
<dbReference type="SMART" id="SM00355">
    <property type="entry name" value="ZnF_C2H2"/>
    <property type="match status" value="9"/>
</dbReference>
<keyword evidence="2 8" id="KW-0479">Metal-binding</keyword>
<organism evidence="11 12">
    <name type="scientific">Loxostege sticticalis</name>
    <name type="common">Beet webworm moth</name>
    <dbReference type="NCBI Taxonomy" id="481309"/>
    <lineage>
        <taxon>Eukaryota</taxon>
        <taxon>Metazoa</taxon>
        <taxon>Ecdysozoa</taxon>
        <taxon>Arthropoda</taxon>
        <taxon>Hexapoda</taxon>
        <taxon>Insecta</taxon>
        <taxon>Pterygota</taxon>
        <taxon>Neoptera</taxon>
        <taxon>Endopterygota</taxon>
        <taxon>Lepidoptera</taxon>
        <taxon>Glossata</taxon>
        <taxon>Ditrysia</taxon>
        <taxon>Pyraloidea</taxon>
        <taxon>Crambidae</taxon>
        <taxon>Pyraustinae</taxon>
        <taxon>Loxostege</taxon>
    </lineage>
</organism>
<dbReference type="SMART" id="SM00868">
    <property type="entry name" value="zf-AD"/>
    <property type="match status" value="1"/>
</dbReference>
<keyword evidence="6" id="KW-0539">Nucleus</keyword>
<evidence type="ECO:0000256" key="2">
    <source>
        <dbReference type="ARBA" id="ARBA00022723"/>
    </source>
</evidence>
<evidence type="ECO:0000256" key="6">
    <source>
        <dbReference type="ARBA" id="ARBA00023242"/>
    </source>
</evidence>
<feature type="binding site" evidence="8">
    <location>
        <position position="20"/>
    </location>
    <ligand>
        <name>Zn(2+)</name>
        <dbReference type="ChEBI" id="CHEBI:29105"/>
    </ligand>
</feature>
<name>A0ABD0S4F8_LOXSC</name>
<evidence type="ECO:0000259" key="10">
    <source>
        <dbReference type="PROSITE" id="PS51915"/>
    </source>
</evidence>
<feature type="binding site" evidence="8">
    <location>
        <position position="23"/>
    </location>
    <ligand>
        <name>Zn(2+)</name>
        <dbReference type="ChEBI" id="CHEBI:29105"/>
    </ligand>
</feature>
<evidence type="ECO:0000259" key="9">
    <source>
        <dbReference type="PROSITE" id="PS50157"/>
    </source>
</evidence>
<dbReference type="Proteomes" id="UP001549921">
    <property type="component" value="Unassembled WGS sequence"/>
</dbReference>
<accession>A0ABD0S4F8</accession>
<feature type="domain" description="ZAD" evidence="10">
    <location>
        <begin position="18"/>
        <end position="95"/>
    </location>
</feature>
<proteinExistence type="predicted"/>
<dbReference type="Pfam" id="PF07776">
    <property type="entry name" value="zf-AD"/>
    <property type="match status" value="1"/>
</dbReference>
<dbReference type="InterPro" id="IPR009057">
    <property type="entry name" value="Homeodomain-like_sf"/>
</dbReference>
<dbReference type="GO" id="GO:0008270">
    <property type="term" value="F:zinc ion binding"/>
    <property type="evidence" value="ECO:0007669"/>
    <property type="project" value="UniProtKB-UniRule"/>
</dbReference>
<dbReference type="InterPro" id="IPR012934">
    <property type="entry name" value="Znf_AD"/>
</dbReference>
<feature type="domain" description="C2H2-type" evidence="9">
    <location>
        <begin position="529"/>
        <end position="556"/>
    </location>
</feature>
<gene>
    <name evidence="11" type="ORF">ABMA28_013043</name>
</gene>
<dbReference type="PANTHER" id="PTHR24376">
    <property type="entry name" value="ZINC FINGER PROTEIN"/>
    <property type="match status" value="1"/>
</dbReference>
<feature type="domain" description="C2H2-type" evidence="9">
    <location>
        <begin position="441"/>
        <end position="469"/>
    </location>
</feature>
<evidence type="ECO:0000313" key="11">
    <source>
        <dbReference type="EMBL" id="KAL0808602.1"/>
    </source>
</evidence>
<evidence type="ECO:0000256" key="4">
    <source>
        <dbReference type="ARBA" id="ARBA00022771"/>
    </source>
</evidence>
<keyword evidence="5 8" id="KW-0862">Zinc</keyword>
<evidence type="ECO:0000256" key="5">
    <source>
        <dbReference type="ARBA" id="ARBA00022833"/>
    </source>
</evidence>
<keyword evidence="3" id="KW-0677">Repeat</keyword>
<dbReference type="InterPro" id="IPR013087">
    <property type="entry name" value="Znf_C2H2_type"/>
</dbReference>
<dbReference type="SUPFAM" id="SSF46689">
    <property type="entry name" value="Homeodomain-like"/>
    <property type="match status" value="1"/>
</dbReference>
<evidence type="ECO:0000256" key="3">
    <source>
        <dbReference type="ARBA" id="ARBA00022737"/>
    </source>
</evidence>